<gene>
    <name evidence="1" type="ORF">M9H77_20669</name>
</gene>
<protein>
    <submittedName>
        <fullName evidence="1">Uncharacterized protein</fullName>
    </submittedName>
</protein>
<reference evidence="2" key="1">
    <citation type="journal article" date="2023" name="Nat. Plants">
        <title>Single-cell RNA sequencing provides a high-resolution roadmap for understanding the multicellular compartmentation of specialized metabolism.</title>
        <authorList>
            <person name="Sun S."/>
            <person name="Shen X."/>
            <person name="Li Y."/>
            <person name="Li Y."/>
            <person name="Wang S."/>
            <person name="Li R."/>
            <person name="Zhang H."/>
            <person name="Shen G."/>
            <person name="Guo B."/>
            <person name="Wei J."/>
            <person name="Xu J."/>
            <person name="St-Pierre B."/>
            <person name="Chen S."/>
            <person name="Sun C."/>
        </authorList>
    </citation>
    <scope>NUCLEOTIDE SEQUENCE [LARGE SCALE GENOMIC DNA]</scope>
</reference>
<keyword evidence="2" id="KW-1185">Reference proteome</keyword>
<dbReference type="Proteomes" id="UP001060085">
    <property type="component" value="Linkage Group LG05"/>
</dbReference>
<evidence type="ECO:0000313" key="2">
    <source>
        <dbReference type="Proteomes" id="UP001060085"/>
    </source>
</evidence>
<organism evidence="1 2">
    <name type="scientific">Catharanthus roseus</name>
    <name type="common">Madagascar periwinkle</name>
    <name type="synonym">Vinca rosea</name>
    <dbReference type="NCBI Taxonomy" id="4058"/>
    <lineage>
        <taxon>Eukaryota</taxon>
        <taxon>Viridiplantae</taxon>
        <taxon>Streptophyta</taxon>
        <taxon>Embryophyta</taxon>
        <taxon>Tracheophyta</taxon>
        <taxon>Spermatophyta</taxon>
        <taxon>Magnoliopsida</taxon>
        <taxon>eudicotyledons</taxon>
        <taxon>Gunneridae</taxon>
        <taxon>Pentapetalae</taxon>
        <taxon>asterids</taxon>
        <taxon>lamiids</taxon>
        <taxon>Gentianales</taxon>
        <taxon>Apocynaceae</taxon>
        <taxon>Rauvolfioideae</taxon>
        <taxon>Vinceae</taxon>
        <taxon>Catharanthinae</taxon>
        <taxon>Catharanthus</taxon>
    </lineage>
</organism>
<name>A0ACC0AKV3_CATRO</name>
<accession>A0ACC0AKV3</accession>
<evidence type="ECO:0000313" key="1">
    <source>
        <dbReference type="EMBL" id="KAI5661346.1"/>
    </source>
</evidence>
<comment type="caution">
    <text evidence="1">The sequence shown here is derived from an EMBL/GenBank/DDBJ whole genome shotgun (WGS) entry which is preliminary data.</text>
</comment>
<dbReference type="EMBL" id="CM044705">
    <property type="protein sequence ID" value="KAI5661346.1"/>
    <property type="molecule type" value="Genomic_DNA"/>
</dbReference>
<sequence>MRIRPQYKVVDLHKDQRYGGYDSFVTDWVRVVKSQPRLIDVPHQDDAFQENMDIHDCSAIDVMIEEVGPLVHESRSSEELDITVEAYSEEEIPIKTPMKRPTRIPTLHPIVILMRIPTYRTLYDYVLLYLCYHYNYNFLLLVLMFIMFIN</sequence>
<proteinExistence type="predicted"/>